<dbReference type="CDD" id="cd16443">
    <property type="entry name" value="LplA"/>
    <property type="match status" value="1"/>
</dbReference>
<keyword evidence="6" id="KW-0067">ATP-binding</keyword>
<dbReference type="InterPro" id="IPR019491">
    <property type="entry name" value="Lipoate_protein_ligase_C"/>
</dbReference>
<protein>
    <recommendedName>
        <fullName evidence="3">lipoate--protein ligase</fullName>
        <ecNumber evidence="3">6.3.1.20</ecNumber>
    </recommendedName>
</protein>
<evidence type="ECO:0000313" key="10">
    <source>
        <dbReference type="Proteomes" id="UP000234775"/>
    </source>
</evidence>
<dbReference type="SUPFAM" id="SSF55681">
    <property type="entry name" value="Class II aaRS and biotin synthetases"/>
    <property type="match status" value="1"/>
</dbReference>
<evidence type="ECO:0000313" key="9">
    <source>
        <dbReference type="EMBL" id="PKY91520.1"/>
    </source>
</evidence>
<evidence type="ECO:0000256" key="3">
    <source>
        <dbReference type="ARBA" id="ARBA00012367"/>
    </source>
</evidence>
<keyword evidence="5" id="KW-0547">Nucleotide-binding</keyword>
<dbReference type="NCBIfam" id="TIGR00545">
    <property type="entry name" value="lipoyltrans"/>
    <property type="match status" value="1"/>
</dbReference>
<keyword evidence="10" id="KW-1185">Reference proteome</keyword>
<dbReference type="InterPro" id="IPR004562">
    <property type="entry name" value="LipoylTrfase_LipoateP_Ligase"/>
</dbReference>
<dbReference type="GO" id="GO:0009249">
    <property type="term" value="P:protein lipoylation"/>
    <property type="evidence" value="ECO:0007669"/>
    <property type="project" value="InterPro"/>
</dbReference>
<proteinExistence type="predicted"/>
<dbReference type="Proteomes" id="UP000234775">
    <property type="component" value="Unassembled WGS sequence"/>
</dbReference>
<organism evidence="9 10">
    <name type="scientific">Aerococcus christensenii</name>
    <dbReference type="NCBI Taxonomy" id="87541"/>
    <lineage>
        <taxon>Bacteria</taxon>
        <taxon>Bacillati</taxon>
        <taxon>Bacillota</taxon>
        <taxon>Bacilli</taxon>
        <taxon>Lactobacillales</taxon>
        <taxon>Aerococcaceae</taxon>
        <taxon>Aerococcus</taxon>
    </lineage>
</organism>
<dbReference type="GO" id="GO:0005524">
    <property type="term" value="F:ATP binding"/>
    <property type="evidence" value="ECO:0007669"/>
    <property type="project" value="UniProtKB-KW"/>
</dbReference>
<name>A0A0X8F8V3_9LACT</name>
<dbReference type="Pfam" id="PF10437">
    <property type="entry name" value="Lip_prot_lig_C"/>
    <property type="match status" value="1"/>
</dbReference>
<dbReference type="PANTHER" id="PTHR12561">
    <property type="entry name" value="LIPOATE-PROTEIN LIGASE"/>
    <property type="match status" value="1"/>
</dbReference>
<comment type="caution">
    <text evidence="9">The sequence shown here is derived from an EMBL/GenBank/DDBJ whole genome shotgun (WGS) entry which is preliminary data.</text>
</comment>
<dbReference type="SUPFAM" id="SSF82649">
    <property type="entry name" value="SufE/NifU"/>
    <property type="match status" value="1"/>
</dbReference>
<dbReference type="EC" id="6.3.1.20" evidence="3"/>
<dbReference type="RefSeq" id="WP_060777174.1">
    <property type="nucleotide sequence ID" value="NZ_CP014159.1"/>
</dbReference>
<dbReference type="GO" id="GO:0016979">
    <property type="term" value="F:lipoate-protein ligase activity"/>
    <property type="evidence" value="ECO:0007669"/>
    <property type="project" value="UniProtKB-EC"/>
</dbReference>
<dbReference type="PANTHER" id="PTHR12561:SF3">
    <property type="entry name" value="LIPOYLTRANSFERASE 1, MITOCHONDRIAL"/>
    <property type="match status" value="1"/>
</dbReference>
<dbReference type="PROSITE" id="PS51733">
    <property type="entry name" value="BPL_LPL_CATALYTIC"/>
    <property type="match status" value="1"/>
</dbReference>
<reference evidence="9 10" key="1">
    <citation type="submission" date="2017-12" db="EMBL/GenBank/DDBJ databases">
        <title>Phylogenetic diversity of female urinary microbiome.</title>
        <authorList>
            <person name="Thomas-White K."/>
            <person name="Wolfe A.J."/>
        </authorList>
    </citation>
    <scope>NUCLEOTIDE SEQUENCE [LARGE SCALE GENOMIC DNA]</scope>
    <source>
        <strain evidence="9 10">UMB0844</strain>
    </source>
</reference>
<dbReference type="AlphaFoldDB" id="A0A0X8F8V3"/>
<comment type="pathway">
    <text evidence="2">Protein modification; protein lipoylation via exogenous pathway; protein N(6)-(lipoyl)lysine from lipoate: step 1/2.</text>
</comment>
<accession>A0A0X8F8V3</accession>
<evidence type="ECO:0000259" key="8">
    <source>
        <dbReference type="PROSITE" id="PS51733"/>
    </source>
</evidence>
<dbReference type="KEGG" id="acg:AWM71_06380"/>
<dbReference type="UniPathway" id="UPA00537">
    <property type="reaction ID" value="UER00594"/>
</dbReference>
<dbReference type="Pfam" id="PF21948">
    <property type="entry name" value="LplA-B_cat"/>
    <property type="match status" value="1"/>
</dbReference>
<evidence type="ECO:0000256" key="2">
    <source>
        <dbReference type="ARBA" id="ARBA00005124"/>
    </source>
</evidence>
<dbReference type="InterPro" id="IPR045864">
    <property type="entry name" value="aa-tRNA-synth_II/BPL/LPL"/>
</dbReference>
<evidence type="ECO:0000256" key="5">
    <source>
        <dbReference type="ARBA" id="ARBA00022741"/>
    </source>
</evidence>
<keyword evidence="4 9" id="KW-0436">Ligase</keyword>
<sequence>MILIEMKRNGEYVYRPGMDMALQEYVRQNIFLDDDIMMPYTSSPQVQMGRYQNAVKEVNLDAMKEKGVQLCRRDTGGGAIYLDRGNTSFCYLINDRSNNTDLNFQKLYEPVVEVLHDLGAKDVEFSGRNDLKIGNKKISGAAMSLDPTRFYAGYSLMLDVDFDTLTTVLTPNRKKIEAKGVDSVRQHVDSIRHHLAPEYQNLTPKEFHDLVACRLLKVDRLEDAKQYVLTDEDWAAIDKRCEEKWFNWNWVYGESPEYQYTRNARLEGIGTFELHLTVDKSRISEIKIYGDFFGSEPIQDVEKVLLGVPAEKEAIVNVLKDMDLKPYFNAQIHEELADIILS</sequence>
<evidence type="ECO:0000256" key="7">
    <source>
        <dbReference type="ARBA" id="ARBA00048037"/>
    </source>
</evidence>
<dbReference type="EMBL" id="PKGZ01000002">
    <property type="protein sequence ID" value="PKY91520.1"/>
    <property type="molecule type" value="Genomic_DNA"/>
</dbReference>
<gene>
    <name evidence="9" type="ORF">CYJ27_02250</name>
</gene>
<evidence type="ECO:0000256" key="4">
    <source>
        <dbReference type="ARBA" id="ARBA00022598"/>
    </source>
</evidence>
<comment type="catalytic activity">
    <reaction evidence="7">
        <text>L-lysyl-[lipoyl-carrier protein] + (R)-lipoate + ATP = N(6)-[(R)-lipoyl]-L-lysyl-[lipoyl-carrier protein] + AMP + diphosphate + H(+)</text>
        <dbReference type="Rhea" id="RHEA:49288"/>
        <dbReference type="Rhea" id="RHEA-COMP:10500"/>
        <dbReference type="Rhea" id="RHEA-COMP:10502"/>
        <dbReference type="ChEBI" id="CHEBI:15378"/>
        <dbReference type="ChEBI" id="CHEBI:29969"/>
        <dbReference type="ChEBI" id="CHEBI:30616"/>
        <dbReference type="ChEBI" id="CHEBI:33019"/>
        <dbReference type="ChEBI" id="CHEBI:83088"/>
        <dbReference type="ChEBI" id="CHEBI:83099"/>
        <dbReference type="ChEBI" id="CHEBI:456215"/>
        <dbReference type="EC" id="6.3.1.20"/>
    </reaction>
</comment>
<evidence type="ECO:0000256" key="6">
    <source>
        <dbReference type="ARBA" id="ARBA00022840"/>
    </source>
</evidence>
<dbReference type="GO" id="GO:0017118">
    <property type="term" value="F:lipoyltransferase activity"/>
    <property type="evidence" value="ECO:0007669"/>
    <property type="project" value="TreeGrafter"/>
</dbReference>
<comment type="pathway">
    <text evidence="1">Protein modification; protein lipoylation via exogenous pathway; protein N(6)-(lipoyl)lysine from lipoate: step 2/2.</text>
</comment>
<feature type="domain" description="BPL/LPL catalytic" evidence="8">
    <location>
        <begin position="31"/>
        <end position="223"/>
    </location>
</feature>
<evidence type="ECO:0000256" key="1">
    <source>
        <dbReference type="ARBA" id="ARBA00005085"/>
    </source>
</evidence>
<dbReference type="GO" id="GO:0005737">
    <property type="term" value="C:cytoplasm"/>
    <property type="evidence" value="ECO:0007669"/>
    <property type="project" value="TreeGrafter"/>
</dbReference>
<dbReference type="OrthoDB" id="9788148at2"/>
<dbReference type="Gene3D" id="3.30.390.50">
    <property type="entry name" value="CO dehydrogenase flavoprotein, C-terminal domain"/>
    <property type="match status" value="1"/>
</dbReference>
<dbReference type="Gene3D" id="3.30.930.10">
    <property type="entry name" value="Bira Bifunctional Protein, Domain 2"/>
    <property type="match status" value="1"/>
</dbReference>
<dbReference type="InterPro" id="IPR004143">
    <property type="entry name" value="BPL_LPL_catalytic"/>
</dbReference>